<dbReference type="InterPro" id="IPR001082">
    <property type="entry name" value="Pilin"/>
</dbReference>
<gene>
    <name evidence="7" type="ORF">CL52_16095</name>
    <name evidence="8" type="ORF">SAMN05660875_109126</name>
</gene>
<dbReference type="AlphaFoldDB" id="A0A8D3Y358"/>
<dbReference type="SUPFAM" id="SSF54523">
    <property type="entry name" value="Pili subunits"/>
    <property type="match status" value="1"/>
</dbReference>
<comment type="subunit">
    <text evidence="2">The pili are polar flexible filaments of about 5.4 nanometers diameter and 2.5 micrometers average length; they consist of only a single polypeptide chain arranged in a helical configuration of five subunits per turn in the assembled pilus.</text>
</comment>
<evidence type="ECO:0000256" key="5">
    <source>
        <dbReference type="RuleBase" id="RU000389"/>
    </source>
</evidence>
<keyword evidence="10" id="KW-1185">Reference proteome</keyword>
<dbReference type="GO" id="GO:0009289">
    <property type="term" value="C:pilus"/>
    <property type="evidence" value="ECO:0007669"/>
    <property type="project" value="InterPro"/>
</dbReference>
<evidence type="ECO:0000256" key="3">
    <source>
        <dbReference type="ARBA" id="ARBA00022481"/>
    </source>
</evidence>
<dbReference type="PROSITE" id="PS00409">
    <property type="entry name" value="PROKAR_NTER_METHYL"/>
    <property type="match status" value="1"/>
</dbReference>
<accession>A0A8D3Y358</accession>
<evidence type="ECO:0000256" key="1">
    <source>
        <dbReference type="ARBA" id="ARBA00005233"/>
    </source>
</evidence>
<evidence type="ECO:0000256" key="4">
    <source>
        <dbReference type="ARBA" id="ARBA00029638"/>
    </source>
</evidence>
<evidence type="ECO:0000256" key="6">
    <source>
        <dbReference type="SAM" id="Phobius"/>
    </source>
</evidence>
<keyword evidence="5" id="KW-0281">Fimbrium</keyword>
<reference evidence="9" key="1">
    <citation type="submission" date="2014-03" db="EMBL/GenBank/DDBJ databases">
        <title>Complete genome of Pseudomonas balearica DSM 6083T, a sewage water isolate from an enrichment with 2-methylnaphthalene.</title>
        <authorList>
            <person name="Salva-Serra F."/>
            <person name="Jaen-Luchoro D."/>
            <person name="Busquets A."/>
            <person name="Pena A."/>
            <person name="Gomila M."/>
            <person name="Bosch R."/>
            <person name="Nogales B."/>
            <person name="Garcia-Valdes E."/>
            <person name="Lalucat J."/>
            <person name="Bennasar A."/>
        </authorList>
    </citation>
    <scope>NUCLEOTIDE SEQUENCE [LARGE SCALE GENOMIC DNA]</scope>
    <source>
        <strain evidence="9">DSM 6083</strain>
    </source>
</reference>
<dbReference type="InterPro" id="IPR012902">
    <property type="entry name" value="N_methyl_site"/>
</dbReference>
<comment type="similarity">
    <text evidence="1 5">Belongs to the N-Me-Phe pilin family.</text>
</comment>
<reference evidence="8 10" key="2">
    <citation type="submission" date="2016-10" db="EMBL/GenBank/DDBJ databases">
        <authorList>
            <person name="Varghese N."/>
            <person name="Submissions S."/>
        </authorList>
    </citation>
    <scope>NUCLEOTIDE SEQUENCE [LARGE SCALE GENOMIC DNA]</scope>
    <source>
        <strain evidence="8 10">DSM 6083</strain>
    </source>
</reference>
<feature type="transmembrane region" description="Helical" evidence="6">
    <location>
        <begin position="12"/>
        <end position="32"/>
    </location>
</feature>
<keyword evidence="6" id="KW-0812">Transmembrane</keyword>
<name>A0A8D3Y358_9GAMM</name>
<organism evidence="7 9">
    <name type="scientific">Stutzerimonas balearica DSM 6083</name>
    <dbReference type="NCBI Taxonomy" id="1123016"/>
    <lineage>
        <taxon>Bacteria</taxon>
        <taxon>Pseudomonadati</taxon>
        <taxon>Pseudomonadota</taxon>
        <taxon>Gammaproteobacteria</taxon>
        <taxon>Pseudomonadales</taxon>
        <taxon>Pseudomonadaceae</taxon>
        <taxon>Stutzerimonas</taxon>
    </lineage>
</organism>
<dbReference type="Pfam" id="PF00114">
    <property type="entry name" value="Pilin"/>
    <property type="match status" value="1"/>
</dbReference>
<dbReference type="GO" id="GO:0007155">
    <property type="term" value="P:cell adhesion"/>
    <property type="evidence" value="ECO:0007669"/>
    <property type="project" value="InterPro"/>
</dbReference>
<dbReference type="GO" id="GO:0015627">
    <property type="term" value="C:type II protein secretion system complex"/>
    <property type="evidence" value="ECO:0007669"/>
    <property type="project" value="InterPro"/>
</dbReference>
<dbReference type="NCBIfam" id="TIGR02532">
    <property type="entry name" value="IV_pilin_GFxxxE"/>
    <property type="match status" value="1"/>
</dbReference>
<dbReference type="Pfam" id="PF07963">
    <property type="entry name" value="N_methyl"/>
    <property type="match status" value="1"/>
</dbReference>
<evidence type="ECO:0000313" key="7">
    <source>
        <dbReference type="EMBL" id="AJE16485.1"/>
    </source>
</evidence>
<evidence type="ECO:0000313" key="10">
    <source>
        <dbReference type="Proteomes" id="UP000182276"/>
    </source>
</evidence>
<evidence type="ECO:0000256" key="2">
    <source>
        <dbReference type="ARBA" id="ARBA00011156"/>
    </source>
</evidence>
<sequence>MKAQMQKGFTLIELMIVVAIIGILAAIAIPQYQTYVAKSQVSRVVSESGSIKTAVEACLLDGKGTIGDGAGECDPQATGSTLLTGDSQTSIVLATGTGVPKVTLNTDGTAEIKATFGNSAATTLKAGPATIVWARDKAGTWTCKSTAPDNYNTPGCPAAAL</sequence>
<dbReference type="GeneID" id="77261413"/>
<protein>
    <recommendedName>
        <fullName evidence="4">Pilin</fullName>
    </recommendedName>
</protein>
<evidence type="ECO:0000313" key="8">
    <source>
        <dbReference type="EMBL" id="SDM81305.1"/>
    </source>
</evidence>
<dbReference type="InterPro" id="IPR045584">
    <property type="entry name" value="Pilin-like"/>
</dbReference>
<keyword evidence="6" id="KW-0472">Membrane</keyword>
<evidence type="ECO:0000313" key="9">
    <source>
        <dbReference type="Proteomes" id="UP000031271"/>
    </source>
</evidence>
<proteinExistence type="inferred from homology"/>
<reference evidence="7 9" key="3">
    <citation type="journal article" name="Genome Announc.">
        <title>Complete Genome Sequence of Pseudomonas balearica DSM 6083T.</title>
        <authorList>
            <person name="Bennasar-Figueras A."/>
            <person name="Salva-Serra F."/>
            <person name="Jaen-Luchoro D."/>
            <person name="Segui C."/>
            <person name="Aliaga F."/>
            <person name="Busquets A."/>
            <person name="Gomila M."/>
            <person name="Moore E.R."/>
            <person name="Lalucat J."/>
        </authorList>
    </citation>
    <scope>NUCLEOTIDE SEQUENCE [LARGE SCALE GENOMIC DNA]</scope>
    <source>
        <strain evidence="9">DSM 6083</strain>
        <strain evidence="7">DSM6083</strain>
    </source>
</reference>
<keyword evidence="3" id="KW-0488">Methylation</keyword>
<dbReference type="InterPro" id="IPR000983">
    <property type="entry name" value="Bac_GSPG_pilin"/>
</dbReference>
<dbReference type="EMBL" id="CP007511">
    <property type="protein sequence ID" value="AJE16485.1"/>
    <property type="molecule type" value="Genomic_DNA"/>
</dbReference>
<dbReference type="KEGG" id="pbm:CL52_16095"/>
<dbReference type="PANTHER" id="PTHR30093">
    <property type="entry name" value="GENERAL SECRETION PATHWAY PROTEIN G"/>
    <property type="match status" value="1"/>
</dbReference>
<dbReference type="PANTHER" id="PTHR30093:SF34">
    <property type="entry name" value="PREPILIN PEPTIDASE-DEPENDENT PROTEIN D"/>
    <property type="match status" value="1"/>
</dbReference>
<dbReference type="Proteomes" id="UP000182276">
    <property type="component" value="Unassembled WGS sequence"/>
</dbReference>
<dbReference type="Gene3D" id="3.30.700.10">
    <property type="entry name" value="Glycoprotein, Type 4 Pilin"/>
    <property type="match status" value="1"/>
</dbReference>
<dbReference type="GO" id="GO:0015628">
    <property type="term" value="P:protein secretion by the type II secretion system"/>
    <property type="evidence" value="ECO:0007669"/>
    <property type="project" value="InterPro"/>
</dbReference>
<dbReference type="RefSeq" id="WP_043221701.1">
    <property type="nucleotide sequence ID" value="NZ_CP007511.1"/>
</dbReference>
<dbReference type="EMBL" id="FNHO01000009">
    <property type="protein sequence ID" value="SDM81305.1"/>
    <property type="molecule type" value="Genomic_DNA"/>
</dbReference>
<dbReference type="Proteomes" id="UP000031271">
    <property type="component" value="Chromosome"/>
</dbReference>
<dbReference type="PRINTS" id="PR00813">
    <property type="entry name" value="BCTERIALGSPG"/>
</dbReference>
<keyword evidence="6" id="KW-1133">Transmembrane helix</keyword>